<accession>A0A508T8I9</accession>
<evidence type="ECO:0000313" key="1">
    <source>
        <dbReference type="EMBL" id="VIO70511.1"/>
    </source>
</evidence>
<keyword evidence="2" id="KW-1185">Reference proteome</keyword>
<evidence type="ECO:0000313" key="2">
    <source>
        <dbReference type="Proteomes" id="UP000328092"/>
    </source>
</evidence>
<sequence>MNAENNFAARLIDAGRLAAIARTCGLKADVPYYVNEALKELWRTRSPEEARKIAKRWVLWDADGRPWPRMPPLENVVSFHRTATAPVVKPPATPLQAIRDWFEKQDGEVRREIAGMAVLLLFECRGAPEIGSQEWCEYLRRWLDQAGLSNHAVIGRALTFRTCFEYFAESRFTESGWTLSEKTALKILEEAKLHPNSEAARLAPTAQKMLDALPARKSRWIEVRKSWRELAGARLTPRALRIWSTSHMQRGRRDSGREL</sequence>
<reference evidence="1" key="1">
    <citation type="submission" date="2019-02" db="EMBL/GenBank/DDBJ databases">
        <authorList>
            <person name="Pothier F.J."/>
        </authorList>
    </citation>
    <scope>NUCLEOTIDE SEQUENCE</scope>
    <source>
        <strain evidence="1">CI-1B</strain>
    </source>
</reference>
<protein>
    <submittedName>
        <fullName evidence="1">Uncharacterized protein</fullName>
    </submittedName>
</protein>
<dbReference type="EMBL" id="CAADFC020000011">
    <property type="protein sequence ID" value="VIO70511.1"/>
    <property type="molecule type" value="Genomic_DNA"/>
</dbReference>
<proteinExistence type="predicted"/>
<comment type="caution">
    <text evidence="1">The sequence shown here is derived from an EMBL/GenBank/DDBJ whole genome shotgun (WGS) entry which is preliminary data.</text>
</comment>
<gene>
    <name evidence="1" type="ORF">CI1B_31650</name>
</gene>
<dbReference type="AlphaFoldDB" id="A0A508T8I9"/>
<name>A0A508T8I9_9BRAD</name>
<organism evidence="1 2">
    <name type="scientific">Bradyrhizobium ivorense</name>
    <dbReference type="NCBI Taxonomy" id="2511166"/>
    <lineage>
        <taxon>Bacteria</taxon>
        <taxon>Pseudomonadati</taxon>
        <taxon>Pseudomonadota</taxon>
        <taxon>Alphaproteobacteria</taxon>
        <taxon>Hyphomicrobiales</taxon>
        <taxon>Nitrobacteraceae</taxon>
        <taxon>Bradyrhizobium</taxon>
    </lineage>
</organism>
<dbReference type="Proteomes" id="UP000328092">
    <property type="component" value="Unassembled WGS sequence"/>
</dbReference>